<dbReference type="AlphaFoldDB" id="A0A0A2DGI3"/>
<sequence>MKHLVVGPEGHGVTVYAQQLATAVGADVIRETTFGDAHAPDKVNADSDEPIHVTFTDHLFGSSPAEAAENVLRRVAGRPFSLSLHDIPQAQEGHERFERRRPAYEKLAAAATLTVVNSHSEGAFFRDTPTTPVVIRLPIPRVDSPYQPQPGTVGVLGFIYPGKGHEDVIAALVGSDYNLRFLGGVSAGHEDWAEALTANAEITGWLSDAELALEAGKIAVPVCAHRHYSASGSLMTWLGAGRTVLASDSPYTREIAEWLPGRITLVRPGQLRAAIDNFTPEHIDPPDYGWDRVAQQWQEQWCKAGLM</sequence>
<evidence type="ECO:0000313" key="1">
    <source>
        <dbReference type="EMBL" id="KGM18298.1"/>
    </source>
</evidence>
<name>A0A0A2DGI3_9CORY</name>
<evidence type="ECO:0008006" key="3">
    <source>
        <dbReference type="Google" id="ProtNLM"/>
    </source>
</evidence>
<keyword evidence="2" id="KW-1185">Reference proteome</keyword>
<dbReference type="SUPFAM" id="SSF53756">
    <property type="entry name" value="UDP-Glycosyltransferase/glycogen phosphorylase"/>
    <property type="match status" value="1"/>
</dbReference>
<gene>
    <name evidence="1" type="ORF">MA47_08625</name>
</gene>
<protein>
    <recommendedName>
        <fullName evidence="3">Glycosyltransferase</fullName>
    </recommendedName>
</protein>
<dbReference type="Proteomes" id="UP000030145">
    <property type="component" value="Unassembled WGS sequence"/>
</dbReference>
<dbReference type="RefSeq" id="WP_035115297.1">
    <property type="nucleotide sequence ID" value="NZ_CP047046.1"/>
</dbReference>
<proteinExistence type="predicted"/>
<dbReference type="Gene3D" id="3.40.50.2000">
    <property type="entry name" value="Glycogen Phosphorylase B"/>
    <property type="match status" value="1"/>
</dbReference>
<organism evidence="1 2">
    <name type="scientific">Corynebacterium auriscanis</name>
    <dbReference type="NCBI Taxonomy" id="99807"/>
    <lineage>
        <taxon>Bacteria</taxon>
        <taxon>Bacillati</taxon>
        <taxon>Actinomycetota</taxon>
        <taxon>Actinomycetes</taxon>
        <taxon>Mycobacteriales</taxon>
        <taxon>Corynebacteriaceae</taxon>
        <taxon>Corynebacterium</taxon>
    </lineage>
</organism>
<evidence type="ECO:0000313" key="2">
    <source>
        <dbReference type="Proteomes" id="UP000030145"/>
    </source>
</evidence>
<dbReference type="EMBL" id="JRVJ01000018">
    <property type="protein sequence ID" value="KGM18298.1"/>
    <property type="molecule type" value="Genomic_DNA"/>
</dbReference>
<accession>A0A0A2DGI3</accession>
<comment type="caution">
    <text evidence="1">The sequence shown here is derived from an EMBL/GenBank/DDBJ whole genome shotgun (WGS) entry which is preliminary data.</text>
</comment>
<dbReference type="GeneID" id="300553107"/>
<reference evidence="1 2" key="1">
    <citation type="submission" date="2014-10" db="EMBL/GenBank/DDBJ databases">
        <title>Whole Genome sequence of Corynebacterium auriscanis strain CIP 106629.</title>
        <authorList>
            <person name="Hassan S.S."/>
            <person name="Jamal S.B."/>
            <person name="Tiwari S."/>
            <person name="Oliveira L.D.C."/>
            <person name="Souza F."/>
            <person name="Mariano D.C."/>
            <person name="Almeida S."/>
            <person name="Dorella F."/>
            <person name="Pereira F."/>
            <person name="Carvalho A."/>
            <person name="Leal C.A."/>
            <person name="Soares S.D.C."/>
            <person name="Figueiredo H.C."/>
            <person name="Silva A."/>
            <person name="Azevedo V.A."/>
        </authorList>
    </citation>
    <scope>NUCLEOTIDE SEQUENCE [LARGE SCALE GENOMIC DNA]</scope>
    <source>
        <strain evidence="1 2">CIP 106629</strain>
    </source>
</reference>